<dbReference type="EMBL" id="JBHSPR010000114">
    <property type="protein sequence ID" value="MFC6023758.1"/>
    <property type="molecule type" value="Genomic_DNA"/>
</dbReference>
<dbReference type="InterPro" id="IPR036397">
    <property type="entry name" value="RNaseH_sf"/>
</dbReference>
<evidence type="ECO:0000256" key="2">
    <source>
        <dbReference type="ARBA" id="ARBA00035032"/>
    </source>
</evidence>
<evidence type="ECO:0000259" key="3">
    <source>
        <dbReference type="PROSITE" id="PS50822"/>
    </source>
</evidence>
<evidence type="ECO:0000256" key="1">
    <source>
        <dbReference type="ARBA" id="ARBA00035012"/>
    </source>
</evidence>
<evidence type="ECO:0000313" key="4">
    <source>
        <dbReference type="EMBL" id="MFC6023758.1"/>
    </source>
</evidence>
<evidence type="ECO:0000313" key="5">
    <source>
        <dbReference type="Proteomes" id="UP001596203"/>
    </source>
</evidence>
<dbReference type="SMART" id="SM00950">
    <property type="entry name" value="Piwi"/>
    <property type="match status" value="1"/>
</dbReference>
<reference evidence="5" key="1">
    <citation type="journal article" date="2019" name="Int. J. Syst. Evol. Microbiol.">
        <title>The Global Catalogue of Microorganisms (GCM) 10K type strain sequencing project: providing services to taxonomists for standard genome sequencing and annotation.</title>
        <authorList>
            <consortium name="The Broad Institute Genomics Platform"/>
            <consortium name="The Broad Institute Genome Sequencing Center for Infectious Disease"/>
            <person name="Wu L."/>
            <person name="Ma J."/>
        </authorList>
    </citation>
    <scope>NUCLEOTIDE SEQUENCE [LARGE SCALE GENOMIC DNA]</scope>
    <source>
        <strain evidence="5">ZS-35-S2</strain>
    </source>
</reference>
<dbReference type="InterPro" id="IPR003165">
    <property type="entry name" value="Piwi"/>
</dbReference>
<dbReference type="RefSeq" id="WP_377434499.1">
    <property type="nucleotide sequence ID" value="NZ_JBHSPR010000114.1"/>
</dbReference>
<gene>
    <name evidence="4" type="ORF">ACFP2T_47350</name>
</gene>
<dbReference type="Proteomes" id="UP001596203">
    <property type="component" value="Unassembled WGS sequence"/>
</dbReference>
<sequence length="757" mass="83027">MADQRRLALNGFQVEVNPSAFSAYQRDLADPSEVAPARLAAGEAWSLWPAGGVLYGVPRVQGAVVPDGMVESKLAVSENLGLVAYVVNQALPGAVPGYRAFRRRPFQFLGRRREFVAEIMRRLGHAPEVMSGFLIRPRYSLEARVVMPVEEAFIGLFVTLSTRYDITAKLAELAAAGVSLTGLDVVRRAPAPGQRRLVGRIDRLVGGEVVLSESFDQISRISAAEVAVEGSKEAFASCLRQLLGDRYSAFESHRAALDGQLLGGPGVAAMLTDMGRFLGGLPPIALGVDLRGRVREQLTVGNSGTHRSVYRAPGVSYCFDPARTKQNTIAWRGLTTYGPFSRDSFATHSPRIVVVAPHTAQGVTEAFVRALRDGVPSTAYQSGFAATFRLSNPAFTLQKVQISGQPHDAYRRAIETALSGDQQPDAAIVVILDEHADLPAPVNPYLHAKALLLMAGIPSQEMKLSTMRQRPAALAFALQNASVALYAKLNGVPWTVNHHLPIADEIVVGLGIAELVPSRYQDRKRCMGITTVFRGDGNYLLANLSRECTPQEYPLLLRTSVQDVLADIKARNGWRPGDTVRIVCHTSLPMRDHHLDRLIGDCVATVGSEQNVEFAFLTVGDRQPFTMLDPHQPGRNDYRGRIKGALAPERGTIMQISDTQRLLAITGPSLIKLAGAPLPRQLHLRLHRASTFRDLDYLAEQALKFTSLSWRSTMPTSRPVTIHYSELMADLLARLRAVPYWSPALLNTRLRHSRWFL</sequence>
<dbReference type="Gene3D" id="3.40.50.2300">
    <property type="match status" value="1"/>
</dbReference>
<feature type="domain" description="Piwi" evidence="3">
    <location>
        <begin position="427"/>
        <end position="737"/>
    </location>
</feature>
<accession>A0ABW1KT36</accession>
<dbReference type="Gene3D" id="3.30.420.10">
    <property type="entry name" value="Ribonuclease H-like superfamily/Ribonuclease H"/>
    <property type="match status" value="1"/>
</dbReference>
<keyword evidence="5" id="KW-1185">Reference proteome</keyword>
<dbReference type="SUPFAM" id="SSF53098">
    <property type="entry name" value="Ribonuclease H-like"/>
    <property type="match status" value="1"/>
</dbReference>
<name>A0ABW1KT36_9ACTN</name>
<comment type="similarity">
    <text evidence="1">Belongs to the argonaute family. Long pAgo subfamily.</text>
</comment>
<organism evidence="4 5">
    <name type="scientific">Plantactinospora solaniradicis</name>
    <dbReference type="NCBI Taxonomy" id="1723736"/>
    <lineage>
        <taxon>Bacteria</taxon>
        <taxon>Bacillati</taxon>
        <taxon>Actinomycetota</taxon>
        <taxon>Actinomycetes</taxon>
        <taxon>Micromonosporales</taxon>
        <taxon>Micromonosporaceae</taxon>
        <taxon>Plantactinospora</taxon>
    </lineage>
</organism>
<dbReference type="PROSITE" id="PS50822">
    <property type="entry name" value="PIWI"/>
    <property type="match status" value="1"/>
</dbReference>
<proteinExistence type="inferred from homology"/>
<dbReference type="InterPro" id="IPR012337">
    <property type="entry name" value="RNaseH-like_sf"/>
</dbReference>
<comment type="caution">
    <text evidence="4">The sequence shown here is derived from an EMBL/GenBank/DDBJ whole genome shotgun (WGS) entry which is preliminary data.</text>
</comment>
<protein>
    <recommendedName>
        <fullName evidence="2">Protein argonaute</fullName>
    </recommendedName>
</protein>
<dbReference type="CDD" id="cd04659">
    <property type="entry name" value="Piwi_piwi-like_ProArk"/>
    <property type="match status" value="1"/>
</dbReference>